<gene>
    <name evidence="2" type="ORF">Pan241w_45010</name>
</gene>
<organism evidence="2 3">
    <name type="scientific">Gimesia alba</name>
    <dbReference type="NCBI Taxonomy" id="2527973"/>
    <lineage>
        <taxon>Bacteria</taxon>
        <taxon>Pseudomonadati</taxon>
        <taxon>Planctomycetota</taxon>
        <taxon>Planctomycetia</taxon>
        <taxon>Planctomycetales</taxon>
        <taxon>Planctomycetaceae</taxon>
        <taxon>Gimesia</taxon>
    </lineage>
</organism>
<evidence type="ECO:0000256" key="1">
    <source>
        <dbReference type="SAM" id="MobiDB-lite"/>
    </source>
</evidence>
<dbReference type="EMBL" id="CP036269">
    <property type="protein sequence ID" value="QDT44392.1"/>
    <property type="molecule type" value="Genomic_DNA"/>
</dbReference>
<feature type="compositionally biased region" description="Acidic residues" evidence="1">
    <location>
        <begin position="33"/>
        <end position="42"/>
    </location>
</feature>
<reference evidence="2 3" key="1">
    <citation type="submission" date="2019-02" db="EMBL/GenBank/DDBJ databases">
        <title>Deep-cultivation of Planctomycetes and their phenomic and genomic characterization uncovers novel biology.</title>
        <authorList>
            <person name="Wiegand S."/>
            <person name="Jogler M."/>
            <person name="Boedeker C."/>
            <person name="Pinto D."/>
            <person name="Vollmers J."/>
            <person name="Rivas-Marin E."/>
            <person name="Kohn T."/>
            <person name="Peeters S.H."/>
            <person name="Heuer A."/>
            <person name="Rast P."/>
            <person name="Oberbeckmann S."/>
            <person name="Bunk B."/>
            <person name="Jeske O."/>
            <person name="Meyerdierks A."/>
            <person name="Storesund J.E."/>
            <person name="Kallscheuer N."/>
            <person name="Luecker S."/>
            <person name="Lage O.M."/>
            <person name="Pohl T."/>
            <person name="Merkel B.J."/>
            <person name="Hornburger P."/>
            <person name="Mueller R.-W."/>
            <person name="Bruemmer F."/>
            <person name="Labrenz M."/>
            <person name="Spormann A.M."/>
            <person name="Op den Camp H."/>
            <person name="Overmann J."/>
            <person name="Amann R."/>
            <person name="Jetten M.S.M."/>
            <person name="Mascher T."/>
            <person name="Medema M.H."/>
            <person name="Devos D.P."/>
            <person name="Kaster A.-K."/>
            <person name="Ovreas L."/>
            <person name="Rohde M."/>
            <person name="Galperin M.Y."/>
            <person name="Jogler C."/>
        </authorList>
    </citation>
    <scope>NUCLEOTIDE SEQUENCE [LARGE SCALE GENOMIC DNA]</scope>
    <source>
        <strain evidence="2 3">Pan241w</strain>
    </source>
</reference>
<dbReference type="RefSeq" id="WP_198000071.1">
    <property type="nucleotide sequence ID" value="NZ_CP036269.1"/>
</dbReference>
<dbReference type="Proteomes" id="UP000317171">
    <property type="component" value="Chromosome"/>
</dbReference>
<evidence type="ECO:0000313" key="3">
    <source>
        <dbReference type="Proteomes" id="UP000317171"/>
    </source>
</evidence>
<accession>A0A517RKP1</accession>
<dbReference type="KEGG" id="gaz:Pan241w_45010"/>
<sequence>MNSFIRSLLLTACLAPFQFGCGEEAPLTPPTEEPVEELDPAVEAEAQKEALRNQ</sequence>
<feature type="compositionally biased region" description="Basic and acidic residues" evidence="1">
    <location>
        <begin position="45"/>
        <end position="54"/>
    </location>
</feature>
<evidence type="ECO:0000313" key="2">
    <source>
        <dbReference type="EMBL" id="QDT44392.1"/>
    </source>
</evidence>
<name>A0A517RKP1_9PLAN</name>
<feature type="region of interest" description="Disordered" evidence="1">
    <location>
        <begin position="22"/>
        <end position="54"/>
    </location>
</feature>
<dbReference type="AlphaFoldDB" id="A0A517RKP1"/>
<proteinExistence type="predicted"/>
<keyword evidence="3" id="KW-1185">Reference proteome</keyword>
<protein>
    <submittedName>
        <fullName evidence="2">Uncharacterized protein</fullName>
    </submittedName>
</protein>